<dbReference type="AlphaFoldDB" id="A0A3L8R4V5"/>
<evidence type="ECO:0000256" key="4">
    <source>
        <dbReference type="PROSITE-ProRule" id="PRU00335"/>
    </source>
</evidence>
<sequence>MPRSGEAVRRRLQQAALELFTEHGFDQTPVEAIASRAGVTERTFYRHFADKREMLFDGETELRDLLVKAVAAVPHGMKPLPTLRAAFHETVPLFERNRPFTEPGVRLIAETPALQERSLAKRALLVNALTDALQARGVAARTAPLCAQVAMDTFAVATHRWMEEPSIPLHDQLDQAFRELRLATAALKQPGPDRRAIV</sequence>
<dbReference type="InterPro" id="IPR041347">
    <property type="entry name" value="MftR_C"/>
</dbReference>
<dbReference type="EMBL" id="QYCY01000002">
    <property type="protein sequence ID" value="RLV74590.1"/>
    <property type="molecule type" value="Genomic_DNA"/>
</dbReference>
<evidence type="ECO:0000259" key="5">
    <source>
        <dbReference type="PROSITE" id="PS50977"/>
    </source>
</evidence>
<dbReference type="InterPro" id="IPR009057">
    <property type="entry name" value="Homeodomain-like_sf"/>
</dbReference>
<protein>
    <recommendedName>
        <fullName evidence="5">HTH tetR-type domain-containing protein</fullName>
    </recommendedName>
</protein>
<keyword evidence="2 4" id="KW-0238">DNA-binding</keyword>
<gene>
    <name evidence="6" type="ORF">D3C57_135230</name>
</gene>
<comment type="caution">
    <text evidence="6">The sequence shown here is derived from an EMBL/GenBank/DDBJ whole genome shotgun (WGS) entry which is preliminary data.</text>
</comment>
<dbReference type="Gene3D" id="1.10.357.10">
    <property type="entry name" value="Tetracycline Repressor, domain 2"/>
    <property type="match status" value="1"/>
</dbReference>
<organism evidence="6 7">
    <name type="scientific">Streptomyces rapamycinicus (strain ATCC 29253 / DSM 41530 / NRRL 5491 / AYB-994)</name>
    <name type="common">Streptomyces hygroscopicus (strain ATCC 29253)</name>
    <dbReference type="NCBI Taxonomy" id="1343740"/>
    <lineage>
        <taxon>Bacteria</taxon>
        <taxon>Bacillati</taxon>
        <taxon>Actinomycetota</taxon>
        <taxon>Actinomycetes</taxon>
        <taxon>Kitasatosporales</taxon>
        <taxon>Streptomycetaceae</taxon>
        <taxon>Streptomyces</taxon>
        <taxon>Streptomyces violaceusniger group</taxon>
    </lineage>
</organism>
<dbReference type="PRINTS" id="PR00455">
    <property type="entry name" value="HTHTETR"/>
</dbReference>
<accession>A0A3L8R4V5</accession>
<dbReference type="SUPFAM" id="SSF46689">
    <property type="entry name" value="Homeodomain-like"/>
    <property type="match status" value="1"/>
</dbReference>
<evidence type="ECO:0000256" key="1">
    <source>
        <dbReference type="ARBA" id="ARBA00023015"/>
    </source>
</evidence>
<keyword evidence="3" id="KW-0804">Transcription</keyword>
<evidence type="ECO:0000313" key="6">
    <source>
        <dbReference type="EMBL" id="RLV74590.1"/>
    </source>
</evidence>
<evidence type="ECO:0000313" key="7">
    <source>
        <dbReference type="Proteomes" id="UP000281594"/>
    </source>
</evidence>
<dbReference type="PROSITE" id="PS50977">
    <property type="entry name" value="HTH_TETR_2"/>
    <property type="match status" value="1"/>
</dbReference>
<feature type="DNA-binding region" description="H-T-H motif" evidence="4">
    <location>
        <begin position="29"/>
        <end position="48"/>
    </location>
</feature>
<dbReference type="PANTHER" id="PTHR30055">
    <property type="entry name" value="HTH-TYPE TRANSCRIPTIONAL REGULATOR RUTR"/>
    <property type="match status" value="1"/>
</dbReference>
<name>A0A3L8R4V5_STRRN</name>
<evidence type="ECO:0000256" key="3">
    <source>
        <dbReference type="ARBA" id="ARBA00023163"/>
    </source>
</evidence>
<keyword evidence="1" id="KW-0805">Transcription regulation</keyword>
<evidence type="ECO:0000256" key="2">
    <source>
        <dbReference type="ARBA" id="ARBA00023125"/>
    </source>
</evidence>
<dbReference type="InterPro" id="IPR001647">
    <property type="entry name" value="HTH_TetR"/>
</dbReference>
<dbReference type="GO" id="GO:0003700">
    <property type="term" value="F:DNA-binding transcription factor activity"/>
    <property type="evidence" value="ECO:0007669"/>
    <property type="project" value="TreeGrafter"/>
</dbReference>
<dbReference type="Pfam" id="PF17754">
    <property type="entry name" value="TetR_C_14"/>
    <property type="match status" value="1"/>
</dbReference>
<dbReference type="InterPro" id="IPR050109">
    <property type="entry name" value="HTH-type_TetR-like_transc_reg"/>
</dbReference>
<dbReference type="PANTHER" id="PTHR30055:SF238">
    <property type="entry name" value="MYCOFACTOCIN BIOSYNTHESIS TRANSCRIPTIONAL REGULATOR MFTR-RELATED"/>
    <property type="match status" value="1"/>
</dbReference>
<dbReference type="RefSeq" id="WP_121825690.1">
    <property type="nucleotide sequence ID" value="NC_022785.1"/>
</dbReference>
<dbReference type="STRING" id="1343740.M271_08280"/>
<dbReference type="Proteomes" id="UP000281594">
    <property type="component" value="Unassembled WGS sequence"/>
</dbReference>
<reference evidence="6 7" key="1">
    <citation type="journal article" date="2018" name="J. Biol. Chem.">
        <title>Discovery of the actinoplanic acid pathway in Streptomyces rapamycinicus reveals a genetically conserved synergism with rapamycin.</title>
        <authorList>
            <person name="Mrak P."/>
            <person name="Krastel P."/>
            <person name="Pivk Lukancic P."/>
            <person name="Tao J."/>
            <person name="Pistorius D."/>
            <person name="Moore C.M."/>
        </authorList>
    </citation>
    <scope>NUCLEOTIDE SEQUENCE [LARGE SCALE GENOMIC DNA]</scope>
    <source>
        <strain evidence="6 7">NRRL 5491</strain>
    </source>
</reference>
<dbReference type="Pfam" id="PF00440">
    <property type="entry name" value="TetR_N"/>
    <property type="match status" value="1"/>
</dbReference>
<dbReference type="GO" id="GO:0000976">
    <property type="term" value="F:transcription cis-regulatory region binding"/>
    <property type="evidence" value="ECO:0007669"/>
    <property type="project" value="TreeGrafter"/>
</dbReference>
<proteinExistence type="predicted"/>
<feature type="domain" description="HTH tetR-type" evidence="5">
    <location>
        <begin position="6"/>
        <end position="66"/>
    </location>
</feature>